<dbReference type="Pfam" id="PF13574">
    <property type="entry name" value="Reprolysin_2"/>
    <property type="match status" value="1"/>
</dbReference>
<dbReference type="RefSeq" id="XP_035829018.1">
    <property type="nucleotide sequence ID" value="XM_035973125.1"/>
</dbReference>
<feature type="chain" id="PRO_5045749081" evidence="3">
    <location>
        <begin position="19"/>
        <end position="619"/>
    </location>
</feature>
<dbReference type="PANTHER" id="PTHR45702:SF6">
    <property type="entry name" value="DISINTEGRIN AND METALLOPROTEINASE DOMAIN-CONTAINING PROTEIN 17"/>
    <property type="match status" value="1"/>
</dbReference>
<protein>
    <submittedName>
        <fullName evidence="7">ADAM 17-like protease</fullName>
    </submittedName>
</protein>
<evidence type="ECO:0000256" key="1">
    <source>
        <dbReference type="PROSITE-ProRule" id="PRU00276"/>
    </source>
</evidence>
<dbReference type="Gene3D" id="4.10.70.10">
    <property type="entry name" value="Disintegrin domain"/>
    <property type="match status" value="1"/>
</dbReference>
<gene>
    <name evidence="7" type="primary">LOC100533548</name>
</gene>
<feature type="compositionally biased region" description="Acidic residues" evidence="2">
    <location>
        <begin position="189"/>
        <end position="210"/>
    </location>
</feature>
<feature type="binding site" evidence="1">
    <location>
        <position position="398"/>
    </location>
    <ligand>
        <name>Zn(2+)</name>
        <dbReference type="ChEBI" id="CHEBI:29105"/>
        <note>catalytic</note>
    </ligand>
</feature>
<dbReference type="Proteomes" id="UP000694888">
    <property type="component" value="Unplaced"/>
</dbReference>
<keyword evidence="1" id="KW-0479">Metal-binding</keyword>
<feature type="non-terminal residue" evidence="7">
    <location>
        <position position="619"/>
    </location>
</feature>
<organism evidence="6 7">
    <name type="scientific">Aplysia californica</name>
    <name type="common">California sea hare</name>
    <dbReference type="NCBI Taxonomy" id="6500"/>
    <lineage>
        <taxon>Eukaryota</taxon>
        <taxon>Metazoa</taxon>
        <taxon>Spiralia</taxon>
        <taxon>Lophotrochozoa</taxon>
        <taxon>Mollusca</taxon>
        <taxon>Gastropoda</taxon>
        <taxon>Heterobranchia</taxon>
        <taxon>Euthyneura</taxon>
        <taxon>Tectipleura</taxon>
        <taxon>Aplysiida</taxon>
        <taxon>Aplysioidea</taxon>
        <taxon>Aplysiidae</taxon>
        <taxon>Aplysia</taxon>
    </lineage>
</organism>
<dbReference type="InterPro" id="IPR001762">
    <property type="entry name" value="Disintegrin_dom"/>
</dbReference>
<keyword evidence="6" id="KW-1185">Reference proteome</keyword>
<feature type="binding site" evidence="1">
    <location>
        <position position="408"/>
    </location>
    <ligand>
        <name>Zn(2+)</name>
        <dbReference type="ChEBI" id="CHEBI:29105"/>
        <note>catalytic</note>
    </ligand>
</feature>
<dbReference type="PROSITE" id="PS50214">
    <property type="entry name" value="DISINTEGRIN_2"/>
    <property type="match status" value="1"/>
</dbReference>
<dbReference type="PANTHER" id="PTHR45702">
    <property type="entry name" value="ADAM10/ADAM17 METALLOPEPTIDASE FAMILY MEMBER"/>
    <property type="match status" value="1"/>
</dbReference>
<keyword evidence="3" id="KW-0732">Signal</keyword>
<dbReference type="Pfam" id="PF00200">
    <property type="entry name" value="Disintegrin"/>
    <property type="match status" value="1"/>
</dbReference>
<evidence type="ECO:0000313" key="6">
    <source>
        <dbReference type="Proteomes" id="UP000694888"/>
    </source>
</evidence>
<dbReference type="InterPro" id="IPR051489">
    <property type="entry name" value="ADAM_Metalloproteinase"/>
</dbReference>
<dbReference type="PROSITE" id="PS50215">
    <property type="entry name" value="ADAM_MEPRO"/>
    <property type="match status" value="1"/>
</dbReference>
<keyword evidence="1" id="KW-0862">Zinc</keyword>
<proteinExistence type="predicted"/>
<evidence type="ECO:0000256" key="2">
    <source>
        <dbReference type="SAM" id="MobiDB-lite"/>
    </source>
</evidence>
<evidence type="ECO:0000259" key="5">
    <source>
        <dbReference type="PROSITE" id="PS50215"/>
    </source>
</evidence>
<feature type="binding site" evidence="1">
    <location>
        <position position="402"/>
    </location>
    <ligand>
        <name>Zn(2+)</name>
        <dbReference type="ChEBI" id="CHEBI:29105"/>
        <note>catalytic</note>
    </ligand>
</feature>
<dbReference type="Gene3D" id="3.40.390.10">
    <property type="entry name" value="Collagenase (Catalytic Domain)"/>
    <property type="match status" value="1"/>
</dbReference>
<dbReference type="SMART" id="SM00050">
    <property type="entry name" value="DISIN"/>
    <property type="match status" value="1"/>
</dbReference>
<evidence type="ECO:0000256" key="3">
    <source>
        <dbReference type="SAM" id="SignalP"/>
    </source>
</evidence>
<dbReference type="GeneID" id="100533548"/>
<feature type="active site" evidence="1">
    <location>
        <position position="399"/>
    </location>
</feature>
<reference evidence="7" key="1">
    <citation type="submission" date="2025-08" db="UniProtKB">
        <authorList>
            <consortium name="RefSeq"/>
        </authorList>
    </citation>
    <scope>IDENTIFICATION</scope>
</reference>
<accession>A0ABM1W2X5</accession>
<evidence type="ECO:0000313" key="7">
    <source>
        <dbReference type="RefSeq" id="XP_035829018.1"/>
    </source>
</evidence>
<evidence type="ECO:0000259" key="4">
    <source>
        <dbReference type="PROSITE" id="PS50214"/>
    </source>
</evidence>
<dbReference type="InterPro" id="IPR001590">
    <property type="entry name" value="Peptidase_M12B"/>
</dbReference>
<feature type="domain" description="Peptidase M12B" evidence="5">
    <location>
        <begin position="225"/>
        <end position="466"/>
    </location>
</feature>
<sequence length="619" mass="68634">MKLIQSLLLCLLLCRVSAELRRQLKYYETLSHVDVRVRKRRSVGGGDHGTGTKDISFAALGREFNLVLTPGSPVLAAGFQAHLVNGDGSSAPLYISQNNFYTGHLSEDEDVKTDALAEEGLWTANIYDKNDTYTLEPSWRHLPRSDNHSMIVYKHSDILWDNIFPDLKKTPGQRKKICHSLHADVDEEDDIALEESDDVDEKEGEDDEQTEEKPLKRVRRATPLNTCHIIAVADVTFFNGPGGGSTHRTANYIIQTIQRVNRLYQRTVWDSKLGFVNMGLQIKDLRIHHEVTGPGSYHRNSLHYNMNRTNWKDLDLLKQFGYDPALDKHCLAHLFTHRRFADGVLGLAYIASPRKHALGGICSRRASRVRAMNTGFSSTMNTRGGNLLTQEATLVTAHEFGHNWGAEHDAETDECAPDTFNNGKYVMYPYAVSGYDENNEYFSPCSKRYISAVLSTRSSSCFKTRETAKDQFTTNVPMCGNGVIDKGEECDEGFVGLQGGSSCCTKNCTLVGDAQCSSVNFECCQDCKVAPYGTPCRGESQQTCREAAHCSGFSLDCPASKALPPDTPCIDEGSCINGTCVDFCRVRNMMSCICDDDKSMCFRCCKKPGGACQVTGGAL</sequence>
<feature type="domain" description="Disintegrin" evidence="4">
    <location>
        <begin position="476"/>
        <end position="565"/>
    </location>
</feature>
<name>A0ABM1W2X5_APLCA</name>
<dbReference type="SUPFAM" id="SSF55486">
    <property type="entry name" value="Metalloproteases ('zincins'), catalytic domain"/>
    <property type="match status" value="1"/>
</dbReference>
<dbReference type="InterPro" id="IPR036436">
    <property type="entry name" value="Disintegrin_dom_sf"/>
</dbReference>
<feature type="region of interest" description="Disordered" evidence="2">
    <location>
        <begin position="189"/>
        <end position="217"/>
    </location>
</feature>
<dbReference type="SUPFAM" id="SSF57552">
    <property type="entry name" value="Blood coagulation inhibitor (disintegrin)"/>
    <property type="match status" value="1"/>
</dbReference>
<feature type="signal peptide" evidence="3">
    <location>
        <begin position="1"/>
        <end position="18"/>
    </location>
</feature>
<comment type="caution">
    <text evidence="1">Lacks conserved residue(s) required for the propagation of feature annotation.</text>
</comment>
<dbReference type="InterPro" id="IPR024079">
    <property type="entry name" value="MetalloPept_cat_dom_sf"/>
</dbReference>